<keyword evidence="6" id="KW-1185">Reference proteome</keyword>
<feature type="transmembrane region" description="Helical" evidence="3">
    <location>
        <begin position="473"/>
        <end position="500"/>
    </location>
</feature>
<feature type="signal peptide" evidence="4">
    <location>
        <begin position="1"/>
        <end position="20"/>
    </location>
</feature>
<keyword evidence="4" id="KW-0732">Signal</keyword>
<dbReference type="Gene3D" id="3.40.50.1240">
    <property type="entry name" value="Phosphoglycerate mutase-like"/>
    <property type="match status" value="1"/>
</dbReference>
<dbReference type="AlphaFoldDB" id="A0A4U0UEJ8"/>
<comment type="caution">
    <text evidence="5">The sequence shown here is derived from an EMBL/GenBank/DDBJ whole genome shotgun (WGS) entry which is preliminary data.</text>
</comment>
<feature type="compositionally biased region" description="Basic and acidic residues" evidence="2">
    <location>
        <begin position="586"/>
        <end position="603"/>
    </location>
</feature>
<keyword evidence="3" id="KW-0472">Membrane</keyword>
<dbReference type="GO" id="GO:0016791">
    <property type="term" value="F:phosphatase activity"/>
    <property type="evidence" value="ECO:0007669"/>
    <property type="project" value="TreeGrafter"/>
</dbReference>
<evidence type="ECO:0000256" key="3">
    <source>
        <dbReference type="SAM" id="Phobius"/>
    </source>
</evidence>
<feature type="region of interest" description="Disordered" evidence="2">
    <location>
        <begin position="566"/>
        <end position="603"/>
    </location>
</feature>
<gene>
    <name evidence="5" type="ORF">B0A50_00533</name>
</gene>
<keyword evidence="3" id="KW-1133">Transmembrane helix</keyword>
<proteinExistence type="inferred from homology"/>
<dbReference type="OrthoDB" id="258392at2759"/>
<evidence type="ECO:0000313" key="6">
    <source>
        <dbReference type="Proteomes" id="UP000308549"/>
    </source>
</evidence>
<feature type="compositionally biased region" description="Basic and acidic residues" evidence="2">
    <location>
        <begin position="566"/>
        <end position="576"/>
    </location>
</feature>
<organism evidence="5 6">
    <name type="scientific">Salinomyces thailandicus</name>
    <dbReference type="NCBI Taxonomy" id="706561"/>
    <lineage>
        <taxon>Eukaryota</taxon>
        <taxon>Fungi</taxon>
        <taxon>Dikarya</taxon>
        <taxon>Ascomycota</taxon>
        <taxon>Pezizomycotina</taxon>
        <taxon>Dothideomycetes</taxon>
        <taxon>Dothideomycetidae</taxon>
        <taxon>Mycosphaerellales</taxon>
        <taxon>Teratosphaeriaceae</taxon>
        <taxon>Salinomyces</taxon>
    </lineage>
</organism>
<reference evidence="5 6" key="1">
    <citation type="submission" date="2017-03" db="EMBL/GenBank/DDBJ databases">
        <title>Genomes of endolithic fungi from Antarctica.</title>
        <authorList>
            <person name="Coleine C."/>
            <person name="Masonjones S."/>
            <person name="Stajich J.E."/>
        </authorList>
    </citation>
    <scope>NUCLEOTIDE SEQUENCE [LARGE SCALE GENOMIC DNA]</scope>
    <source>
        <strain evidence="5 6">CCFEE 6315</strain>
    </source>
</reference>
<dbReference type="PANTHER" id="PTHR11567">
    <property type="entry name" value="ACID PHOSPHATASE-RELATED"/>
    <property type="match status" value="1"/>
</dbReference>
<accession>A0A4U0UEJ8</accession>
<dbReference type="PANTHER" id="PTHR11567:SF127">
    <property type="entry name" value="HISTIDINE ACID PHOSPHATASE"/>
    <property type="match status" value="1"/>
</dbReference>
<evidence type="ECO:0008006" key="7">
    <source>
        <dbReference type="Google" id="ProtNLM"/>
    </source>
</evidence>
<dbReference type="Proteomes" id="UP000308549">
    <property type="component" value="Unassembled WGS sequence"/>
</dbReference>
<name>A0A4U0UEJ8_9PEZI</name>
<comment type="similarity">
    <text evidence="1">Belongs to the histidine acid phosphatase family.</text>
</comment>
<dbReference type="InterPro" id="IPR000560">
    <property type="entry name" value="His_Pase_clade-2"/>
</dbReference>
<dbReference type="Pfam" id="PF00328">
    <property type="entry name" value="His_Phos_2"/>
    <property type="match status" value="1"/>
</dbReference>
<keyword evidence="3" id="KW-0812">Transmembrane</keyword>
<feature type="chain" id="PRO_5020567018" description="Phosphoglycerate mutase-like protein" evidence="4">
    <location>
        <begin position="21"/>
        <end position="603"/>
    </location>
</feature>
<dbReference type="InterPro" id="IPR029033">
    <property type="entry name" value="His_PPase_superfam"/>
</dbReference>
<dbReference type="InterPro" id="IPR050645">
    <property type="entry name" value="Histidine_acid_phosphatase"/>
</dbReference>
<evidence type="ECO:0000313" key="5">
    <source>
        <dbReference type="EMBL" id="TKA33697.1"/>
    </source>
</evidence>
<protein>
    <recommendedName>
        <fullName evidence="7">Phosphoglycerate mutase-like protein</fullName>
    </recommendedName>
</protein>
<dbReference type="CDD" id="cd07061">
    <property type="entry name" value="HP_HAP_like"/>
    <property type="match status" value="1"/>
</dbReference>
<sequence>MLALIIALLATIILTPETLAKGDDYTVWASVIFSRGGERTPEVLGDLPKALTSLGAHQVYDSGSFFRERYITSNLDIISDINDAPLQGLSAYSVNPLQLYVAALDEQWTVASAEAFMQGLYPPYELNESLALTLDPTSMDSNGSYIPYPLDGYQYVHIHASGALDPEFPYLGGSLDCPAFDVQALDYTNTPQFLGTQATSKRIYEAVGGPLLDEVLDEDGWDYFNAYGIYDYVNYRAAHNMSVAALLEQPQYISRASDRSYQDELRWYADQQQFAQLGNLTVANDYASDMPVWPAVTTGSISTIAGNMLAAKLLGQLQLAVDHEGEYYKLSVLFGDFEPLMSFFALNALPERNANFYGLPDFGSVAVVELFSRTSGASDLPFPSMHDLWVRFYFRNGTGGKEDSENGDFRSYPLFSRGPSKTDMSWNDFQSGMCQQCGATNVFCAEWNTSLATTESNRATSNSNPGQTHLTPAAAGAVGAVVTLGVAALIFAAVMLFGGVRLHRVSRSHKSELGGFKGSQKLASDKDLTLPKGGAVVGASVVRAGDTPITPLGHERVGSWEMKQTEAGHVESETMQRSRRSSMMGGEERVDPFQDPVRAEEHV</sequence>
<evidence type="ECO:0000256" key="4">
    <source>
        <dbReference type="SAM" id="SignalP"/>
    </source>
</evidence>
<evidence type="ECO:0000256" key="2">
    <source>
        <dbReference type="SAM" id="MobiDB-lite"/>
    </source>
</evidence>
<dbReference type="EMBL" id="NAJL01000002">
    <property type="protein sequence ID" value="TKA33697.1"/>
    <property type="molecule type" value="Genomic_DNA"/>
</dbReference>
<evidence type="ECO:0000256" key="1">
    <source>
        <dbReference type="ARBA" id="ARBA00005375"/>
    </source>
</evidence>
<dbReference type="SUPFAM" id="SSF53254">
    <property type="entry name" value="Phosphoglycerate mutase-like"/>
    <property type="match status" value="1"/>
</dbReference>